<dbReference type="InterPro" id="IPR014105">
    <property type="entry name" value="Carotenoid/retinoid_OxRdtase"/>
</dbReference>
<reference evidence="7 8" key="1">
    <citation type="submission" date="2024-09" db="EMBL/GenBank/DDBJ databases">
        <authorList>
            <person name="Sun Q."/>
            <person name="Mori K."/>
        </authorList>
    </citation>
    <scope>NUCLEOTIDE SEQUENCE [LARGE SCALE GENOMIC DNA]</scope>
    <source>
        <strain evidence="7 8">CCM 7415</strain>
    </source>
</reference>
<dbReference type="EMBL" id="JBHLVX010000013">
    <property type="protein sequence ID" value="MFC0267117.1"/>
    <property type="molecule type" value="Genomic_DNA"/>
</dbReference>
<evidence type="ECO:0000256" key="3">
    <source>
        <dbReference type="ARBA" id="ARBA00022746"/>
    </source>
</evidence>
<gene>
    <name evidence="7" type="primary">crtD</name>
    <name evidence="7" type="ORF">ACFFHW_03720</name>
</gene>
<evidence type="ECO:0000313" key="8">
    <source>
        <dbReference type="Proteomes" id="UP001589814"/>
    </source>
</evidence>
<keyword evidence="3 5" id="KW-0125">Carotenoid biosynthesis</keyword>
<organism evidence="7 8">
    <name type="scientific">Kushneria aurantia</name>
    <dbReference type="NCBI Taxonomy" id="504092"/>
    <lineage>
        <taxon>Bacteria</taxon>
        <taxon>Pseudomonadati</taxon>
        <taxon>Pseudomonadota</taxon>
        <taxon>Gammaproteobacteria</taxon>
        <taxon>Oceanospirillales</taxon>
        <taxon>Halomonadaceae</taxon>
        <taxon>Kushneria</taxon>
    </lineage>
</organism>
<dbReference type="PANTHER" id="PTHR43734:SF7">
    <property type="entry name" value="4,4'-DIAPONEUROSPORENE OXYGENASE"/>
    <property type="match status" value="1"/>
</dbReference>
<accession>A0ABV6G274</accession>
<dbReference type="NCBIfam" id="TIGR02734">
    <property type="entry name" value="crtI_fam"/>
    <property type="match status" value="1"/>
</dbReference>
<dbReference type="InterPro" id="IPR054840">
    <property type="entry name" value="hydcarot_desat_CrtD"/>
</dbReference>
<dbReference type="GO" id="GO:0016491">
    <property type="term" value="F:oxidoreductase activity"/>
    <property type="evidence" value="ECO:0007669"/>
    <property type="project" value="UniProtKB-KW"/>
</dbReference>
<dbReference type="InterPro" id="IPR002937">
    <property type="entry name" value="Amino_oxidase"/>
</dbReference>
<name>A0ABV6G274_9GAMM</name>
<evidence type="ECO:0000259" key="6">
    <source>
        <dbReference type="Pfam" id="PF01593"/>
    </source>
</evidence>
<comment type="caution">
    <text evidence="7">The sequence shown here is derived from an EMBL/GenBank/DDBJ whole genome shotgun (WGS) entry which is preliminary data.</text>
</comment>
<evidence type="ECO:0000313" key="7">
    <source>
        <dbReference type="EMBL" id="MFC0267117.1"/>
    </source>
</evidence>
<dbReference type="Pfam" id="PF01593">
    <property type="entry name" value="Amino_oxidase"/>
    <property type="match status" value="1"/>
</dbReference>
<evidence type="ECO:0000256" key="1">
    <source>
        <dbReference type="ARBA" id="ARBA00004829"/>
    </source>
</evidence>
<dbReference type="Gene3D" id="3.50.50.60">
    <property type="entry name" value="FAD/NAD(P)-binding domain"/>
    <property type="match status" value="2"/>
</dbReference>
<comment type="pathway">
    <text evidence="1 5">Carotenoid biosynthesis.</text>
</comment>
<dbReference type="PANTHER" id="PTHR43734">
    <property type="entry name" value="PHYTOENE DESATURASE"/>
    <property type="match status" value="1"/>
</dbReference>
<evidence type="ECO:0000256" key="2">
    <source>
        <dbReference type="ARBA" id="ARBA00006046"/>
    </source>
</evidence>
<dbReference type="SUPFAM" id="SSF51905">
    <property type="entry name" value="FAD/NAD(P)-binding domain"/>
    <property type="match status" value="1"/>
</dbReference>
<keyword evidence="4 5" id="KW-0560">Oxidoreductase</keyword>
<comment type="similarity">
    <text evidence="2 5">Belongs to the carotenoid/retinoid oxidoreductase family.</text>
</comment>
<keyword evidence="8" id="KW-1185">Reference proteome</keyword>
<dbReference type="EC" id="1.3.99.27" evidence="7"/>
<sequence length="507" mass="56206">MATDHRETWRVAIIGAGIAGLAAAIRLRLAGHEVGVFEAAEAPGGKLSELRLGAWRFGLGPSLLTMPHYIDELFELAGENPTDHFRYRRLDVVCRYAWEDGTRLDAYADPLAFANETERVLGVPAERVLAFLARGEEKYRLTGRTFLEKPLHAPSTWLNAEVGRALTRLHRLELTRTLHEVHQRAIGEPHLVQLFDRFATYNGSNPWRAPGLLSMISHFEHGAGAFVPEGGMPAIATTLHALAERLGVHFAFNTPVAEIVTQNGGRRPRASGVRLESGEVQGFDRVVSNMDLFFTHERLLPRAPRPERTLGQEKSTSALIFYWGVDKSFPELDVHNIFFSDDYRREFEALEAGSIDDDPTVYVSISSRYDTGAAPPGGENWFVMINAPFSAGQDWDLLRARLREKVIAKLERMLGETRAAPVALREAIVEEAVFDPTTIEARTLSHLGALYGTSSNSRSAAFMRHPNHSRHVDGLYFCGGSVHPGGGLPLCLLSAKIMVGEMARREP</sequence>
<evidence type="ECO:0000256" key="5">
    <source>
        <dbReference type="RuleBase" id="RU362075"/>
    </source>
</evidence>
<dbReference type="PRINTS" id="PR00419">
    <property type="entry name" value="ADXRDTASE"/>
</dbReference>
<dbReference type="RefSeq" id="WP_211213270.1">
    <property type="nucleotide sequence ID" value="NZ_JBHLVX010000013.1"/>
</dbReference>
<dbReference type="NCBIfam" id="NF042421">
    <property type="entry name" value="hydcarot_desat_CrtD"/>
    <property type="match status" value="1"/>
</dbReference>
<proteinExistence type="inferred from homology"/>
<dbReference type="InterPro" id="IPR036188">
    <property type="entry name" value="FAD/NAD-bd_sf"/>
</dbReference>
<protein>
    <submittedName>
        <fullName evidence="7">1-hydroxycarotenoid 3,4-desaturase CrtD</fullName>
        <ecNumber evidence="7">1.3.99.27</ecNumber>
    </submittedName>
</protein>
<evidence type="ECO:0000256" key="4">
    <source>
        <dbReference type="ARBA" id="ARBA00023002"/>
    </source>
</evidence>
<feature type="domain" description="Amine oxidase" evidence="6">
    <location>
        <begin position="18"/>
        <end position="497"/>
    </location>
</feature>
<dbReference type="Proteomes" id="UP001589814">
    <property type="component" value="Unassembled WGS sequence"/>
</dbReference>